<name>A0A5C8PJD0_9HYPH</name>
<dbReference type="PANTHER" id="PTHR32308">
    <property type="entry name" value="LYASE BETA SUBUNIT, PUTATIVE (AFU_ORTHOLOGUE AFUA_4G13030)-RELATED"/>
    <property type="match status" value="1"/>
</dbReference>
<accession>A0A5C8PJD0</accession>
<reference evidence="8 9" key="1">
    <citation type="submission" date="2019-06" db="EMBL/GenBank/DDBJ databases">
        <title>New taxonomy in bacterial strain CC-CFT640, isolated from vineyard.</title>
        <authorList>
            <person name="Lin S.-Y."/>
            <person name="Tsai C.-F."/>
            <person name="Young C.-C."/>
        </authorList>
    </citation>
    <scope>NUCLEOTIDE SEQUENCE [LARGE SCALE GENOMIC DNA]</scope>
    <source>
        <strain evidence="8 9">CC-CFT640</strain>
    </source>
</reference>
<dbReference type="EMBL" id="VDUZ01000026">
    <property type="protein sequence ID" value="TXL73354.1"/>
    <property type="molecule type" value="Genomic_DNA"/>
</dbReference>
<feature type="binding site" evidence="6">
    <location>
        <position position="127"/>
    </location>
    <ligand>
        <name>Mg(2+)</name>
        <dbReference type="ChEBI" id="CHEBI:18420"/>
    </ligand>
</feature>
<dbReference type="InterPro" id="IPR005000">
    <property type="entry name" value="Aldolase/citrate-lyase_domain"/>
</dbReference>
<dbReference type="InterPro" id="IPR040442">
    <property type="entry name" value="Pyrv_kinase-like_dom_sf"/>
</dbReference>
<evidence type="ECO:0000313" key="9">
    <source>
        <dbReference type="Proteomes" id="UP000321638"/>
    </source>
</evidence>
<evidence type="ECO:0000259" key="7">
    <source>
        <dbReference type="Pfam" id="PF03328"/>
    </source>
</evidence>
<evidence type="ECO:0000256" key="6">
    <source>
        <dbReference type="PIRSR" id="PIRSR015582-2"/>
    </source>
</evidence>
<dbReference type="GO" id="GO:0000287">
    <property type="term" value="F:magnesium ion binding"/>
    <property type="evidence" value="ECO:0007669"/>
    <property type="project" value="TreeGrafter"/>
</dbReference>
<keyword evidence="9" id="KW-1185">Reference proteome</keyword>
<dbReference type="SUPFAM" id="SSF51621">
    <property type="entry name" value="Phosphoenolpyruvate/pyruvate domain"/>
    <property type="match status" value="1"/>
</dbReference>
<feature type="domain" description="HpcH/HpaI aldolase/citrate lyase" evidence="7">
    <location>
        <begin position="2"/>
        <end position="227"/>
    </location>
</feature>
<keyword evidence="8" id="KW-0456">Lyase</keyword>
<dbReference type="InterPro" id="IPR015813">
    <property type="entry name" value="Pyrv/PenolPyrv_kinase-like_dom"/>
</dbReference>
<proteinExistence type="inferred from homology"/>
<evidence type="ECO:0000256" key="2">
    <source>
        <dbReference type="ARBA" id="ARBA00005568"/>
    </source>
</evidence>
<dbReference type="PANTHER" id="PTHR32308:SF0">
    <property type="entry name" value="HPCH_HPAI ALDOLASE_CITRATE LYASE DOMAIN-CONTAINING PROTEIN"/>
    <property type="match status" value="1"/>
</dbReference>
<dbReference type="InterPro" id="IPR011206">
    <property type="entry name" value="Citrate_lyase_beta/mcl1/mcl2"/>
</dbReference>
<comment type="caution">
    <text evidence="8">The sequence shown here is derived from an EMBL/GenBank/DDBJ whole genome shotgun (WGS) entry which is preliminary data.</text>
</comment>
<evidence type="ECO:0000256" key="4">
    <source>
        <dbReference type="ARBA" id="ARBA00022842"/>
    </source>
</evidence>
<dbReference type="OrthoDB" id="9800547at2"/>
<dbReference type="AlphaFoldDB" id="A0A5C8PJD0"/>
<dbReference type="GO" id="GO:0006107">
    <property type="term" value="P:oxaloacetate metabolic process"/>
    <property type="evidence" value="ECO:0007669"/>
    <property type="project" value="TreeGrafter"/>
</dbReference>
<comment type="cofactor">
    <cofactor evidence="1">
        <name>Mg(2+)</name>
        <dbReference type="ChEBI" id="CHEBI:18420"/>
    </cofactor>
</comment>
<protein>
    <submittedName>
        <fullName evidence="8">CoA ester lyase</fullName>
    </submittedName>
</protein>
<evidence type="ECO:0000256" key="5">
    <source>
        <dbReference type="PIRSR" id="PIRSR015582-1"/>
    </source>
</evidence>
<dbReference type="GO" id="GO:0016829">
    <property type="term" value="F:lyase activity"/>
    <property type="evidence" value="ECO:0007669"/>
    <property type="project" value="UniProtKB-KW"/>
</dbReference>
<sequence length="284" mass="30088">MRSYLFVPGDDHRKLDRSTQSPADALIYDLEDAVGPDRKEAARAIVRDHVKARGAGGHHRVVRVNSFATGLTAGDLAVVMQAAPDAILLPKCEGQAEIDRLAAMLEVTEAREGIDAGRTKILALVTETASAVLTASSVRLSHPRLAALTWGGEDLSADVGALGKYGPDGSLDDTFRYARAVCLLAASAAGVTPLDTVYPDFRDAAGFEADCVTAKRMGFLAKTAIHPSQVEVINRVFSPSDAELEWAHKVVAAFAAAGTGGVTQLDGKMLDKPHLRLAHRLLGN</sequence>
<dbReference type="PIRSF" id="PIRSF015582">
    <property type="entry name" value="Cit_lyase_B"/>
    <property type="match status" value="1"/>
</dbReference>
<comment type="similarity">
    <text evidence="2">Belongs to the HpcH/HpaI aldolase family.</text>
</comment>
<evidence type="ECO:0000313" key="8">
    <source>
        <dbReference type="EMBL" id="TXL73354.1"/>
    </source>
</evidence>
<organism evidence="8 9">
    <name type="scientific">Vineibacter terrae</name>
    <dbReference type="NCBI Taxonomy" id="2586908"/>
    <lineage>
        <taxon>Bacteria</taxon>
        <taxon>Pseudomonadati</taxon>
        <taxon>Pseudomonadota</taxon>
        <taxon>Alphaproteobacteria</taxon>
        <taxon>Hyphomicrobiales</taxon>
        <taxon>Vineibacter</taxon>
    </lineage>
</organism>
<dbReference type="Proteomes" id="UP000321638">
    <property type="component" value="Unassembled WGS sequence"/>
</dbReference>
<keyword evidence="4 6" id="KW-0460">Magnesium</keyword>
<feature type="binding site" evidence="6">
    <location>
        <position position="154"/>
    </location>
    <ligand>
        <name>Mg(2+)</name>
        <dbReference type="ChEBI" id="CHEBI:18420"/>
    </ligand>
</feature>
<gene>
    <name evidence="8" type="ORF">FHP25_21475</name>
</gene>
<feature type="binding site" evidence="5">
    <location>
        <position position="127"/>
    </location>
    <ligand>
        <name>substrate</name>
    </ligand>
</feature>
<evidence type="ECO:0000256" key="3">
    <source>
        <dbReference type="ARBA" id="ARBA00022723"/>
    </source>
</evidence>
<feature type="binding site" evidence="5">
    <location>
        <position position="63"/>
    </location>
    <ligand>
        <name>substrate</name>
    </ligand>
</feature>
<dbReference type="Pfam" id="PF03328">
    <property type="entry name" value="HpcH_HpaI"/>
    <property type="match status" value="1"/>
</dbReference>
<evidence type="ECO:0000256" key="1">
    <source>
        <dbReference type="ARBA" id="ARBA00001946"/>
    </source>
</evidence>
<keyword evidence="3 6" id="KW-0479">Metal-binding</keyword>
<dbReference type="Gene3D" id="3.20.20.60">
    <property type="entry name" value="Phosphoenolpyruvate-binding domains"/>
    <property type="match status" value="1"/>
</dbReference>